<gene>
    <name evidence="1" type="ORF">DUPY_27320</name>
</gene>
<dbReference type="InterPro" id="IPR050698">
    <property type="entry name" value="MBL"/>
</dbReference>
<sequence>MTSDMVVVRKEGLYCVPGQFYIDPWRPVERAVITHAHGDHARGGHRHYLAAAPGVGVLKSRLGDIHIDGLAYGETVVHNGVTISLHPAGHVLGSAQVRMAYRGEVWVASGDYKVEADSTCTPFEPVRCDTFITESTFGLPIYRWQPQQEVYDDINDWWRANAAQGRASVMQCYSFGKAQRILSGLESDIGPIVCHGAVQTLNTVYRDSGVWLPPTVMVGDVDKEDLKRCLVIAPPAAAGSPWVKRFGDFSDAFASGWMQLRGARRRRGVDRGFVLSDHADWPGLMQAITATGAERVIVTHGSIAVLVRWLQQQGLQASGFDTEYGDDEADDGVAIAGGAAAATEAAAEMSVATANAAPGGDVPAPAAPAGAPHA</sequence>
<dbReference type="RefSeq" id="WP_070248896.1">
    <property type="nucleotide sequence ID" value="NZ_LROM01000087.1"/>
</dbReference>
<dbReference type="OrthoDB" id="9803916at2"/>
<proteinExistence type="predicted"/>
<dbReference type="GO" id="GO:0004521">
    <property type="term" value="F:RNA endonuclease activity"/>
    <property type="evidence" value="ECO:0007669"/>
    <property type="project" value="TreeGrafter"/>
</dbReference>
<dbReference type="SUPFAM" id="SSF56281">
    <property type="entry name" value="Metallo-hydrolase/oxidoreductase"/>
    <property type="match status" value="1"/>
</dbReference>
<evidence type="ECO:0000313" key="1">
    <source>
        <dbReference type="EMBL" id="OEZ99687.1"/>
    </source>
</evidence>
<organism evidence="1 2">
    <name type="scientific">Duganella phyllosphaerae</name>
    <dbReference type="NCBI Taxonomy" id="762836"/>
    <lineage>
        <taxon>Bacteria</taxon>
        <taxon>Pseudomonadati</taxon>
        <taxon>Pseudomonadota</taxon>
        <taxon>Betaproteobacteria</taxon>
        <taxon>Burkholderiales</taxon>
        <taxon>Oxalobacteraceae</taxon>
        <taxon>Telluria group</taxon>
        <taxon>Duganella</taxon>
    </lineage>
</organism>
<protein>
    <submittedName>
        <fullName evidence="1">Metallo-beta-lactamase superfamily protein</fullName>
    </submittedName>
</protein>
<dbReference type="PANTHER" id="PTHR11203:SF49">
    <property type="entry name" value="BLL1145 PROTEIN"/>
    <property type="match status" value="1"/>
</dbReference>
<dbReference type="InterPro" id="IPR036866">
    <property type="entry name" value="RibonucZ/Hydroxyglut_hydro"/>
</dbReference>
<dbReference type="PATRIC" id="fig|762836.4.peg.2813"/>
<dbReference type="PANTHER" id="PTHR11203">
    <property type="entry name" value="CLEAVAGE AND POLYADENYLATION SPECIFICITY FACTOR FAMILY MEMBER"/>
    <property type="match status" value="1"/>
</dbReference>
<accession>A0A1E7WL03</accession>
<dbReference type="Gene3D" id="3.60.15.10">
    <property type="entry name" value="Ribonuclease Z/Hydroxyacylglutathione hydrolase-like"/>
    <property type="match status" value="1"/>
</dbReference>
<comment type="caution">
    <text evidence="1">The sequence shown here is derived from an EMBL/GenBank/DDBJ whole genome shotgun (WGS) entry which is preliminary data.</text>
</comment>
<evidence type="ECO:0000313" key="2">
    <source>
        <dbReference type="Proteomes" id="UP000175989"/>
    </source>
</evidence>
<dbReference type="InterPro" id="IPR026360">
    <property type="entry name" value="Xnuc_lig_assoc"/>
</dbReference>
<dbReference type="EMBL" id="LROM01000087">
    <property type="protein sequence ID" value="OEZ99687.1"/>
    <property type="molecule type" value="Genomic_DNA"/>
</dbReference>
<reference evidence="2" key="1">
    <citation type="journal article" date="2016" name="Front. Microbiol.">
        <title>Molecular Keys to the Janthinobacterium and Duganella spp. Interaction with the Plant Pathogen Fusarium graminearum.</title>
        <authorList>
            <person name="Haack F.S."/>
            <person name="Poehlein A."/>
            <person name="Kroger C."/>
            <person name="Voigt C.A."/>
            <person name="Piepenbring M."/>
            <person name="Bode H.B."/>
            <person name="Daniel R."/>
            <person name="Schafer W."/>
            <person name="Streit W.R."/>
        </authorList>
    </citation>
    <scope>NUCLEOTIDE SEQUENCE [LARGE SCALE GENOMIC DNA]</scope>
    <source>
        <strain evidence="2">T54</strain>
    </source>
</reference>
<dbReference type="NCBIfam" id="TIGR04122">
    <property type="entry name" value="Xnuc_lig_assoc"/>
    <property type="match status" value="1"/>
</dbReference>
<dbReference type="AlphaFoldDB" id="A0A1E7WL03"/>
<name>A0A1E7WL03_9BURK</name>
<dbReference type="Proteomes" id="UP000175989">
    <property type="component" value="Unassembled WGS sequence"/>
</dbReference>
<keyword evidence="2" id="KW-1185">Reference proteome</keyword>